<accession>A0A1H8D4C1</accession>
<dbReference type="NCBIfam" id="TIGR01167">
    <property type="entry name" value="LPXTG_anchor"/>
    <property type="match status" value="1"/>
</dbReference>
<dbReference type="Proteomes" id="UP000199158">
    <property type="component" value="Unassembled WGS sequence"/>
</dbReference>
<dbReference type="STRING" id="474960.SAMN05216180_2505"/>
<name>A0A1H8D4C1_9FIRM</name>
<feature type="transmembrane region" description="Helical" evidence="1">
    <location>
        <begin position="49"/>
        <end position="71"/>
    </location>
</feature>
<dbReference type="InterPro" id="IPR005661">
    <property type="entry name" value="OadB_MmdB"/>
</dbReference>
<evidence type="ECO:0000256" key="1">
    <source>
        <dbReference type="SAM" id="Phobius"/>
    </source>
</evidence>
<dbReference type="GO" id="GO:0016829">
    <property type="term" value="F:lyase activity"/>
    <property type="evidence" value="ECO:0007669"/>
    <property type="project" value="InterPro"/>
</dbReference>
<proteinExistence type="predicted"/>
<dbReference type="EMBL" id="FOCG01000002">
    <property type="protein sequence ID" value="SEN02049.1"/>
    <property type="molecule type" value="Genomic_DNA"/>
</dbReference>
<sequence>MLVLLLIPMIAASIGVLAYRGISNSSSVGIIGGADGPTAIYVAQTFNPWYILGGAIAVLLLLLALIGFIVYRKKKRQ</sequence>
<organism evidence="2 3">
    <name type="scientific">Hydrogenoanaerobacterium saccharovorans</name>
    <dbReference type="NCBI Taxonomy" id="474960"/>
    <lineage>
        <taxon>Bacteria</taxon>
        <taxon>Bacillati</taxon>
        <taxon>Bacillota</taxon>
        <taxon>Clostridia</taxon>
        <taxon>Eubacteriales</taxon>
        <taxon>Oscillospiraceae</taxon>
        <taxon>Hydrogenoanaerobacterium</taxon>
    </lineage>
</organism>
<dbReference type="RefSeq" id="WP_092755664.1">
    <property type="nucleotide sequence ID" value="NZ_FOCG01000002.1"/>
</dbReference>
<protein>
    <submittedName>
        <fullName evidence="2">LPXTG-motif cell wall anchor domain-containing protein/PEP-CTERM protein-sorting domain-containing protein</fullName>
    </submittedName>
</protein>
<keyword evidence="1" id="KW-1133">Transmembrane helix</keyword>
<keyword evidence="1" id="KW-0472">Membrane</keyword>
<dbReference type="Pfam" id="PF03977">
    <property type="entry name" value="OAD_beta"/>
    <property type="match status" value="1"/>
</dbReference>
<dbReference type="AlphaFoldDB" id="A0A1H8D4C1"/>
<keyword evidence="1" id="KW-0812">Transmembrane</keyword>
<evidence type="ECO:0000313" key="3">
    <source>
        <dbReference type="Proteomes" id="UP000199158"/>
    </source>
</evidence>
<gene>
    <name evidence="2" type="ORF">SAMN05216180_2505</name>
</gene>
<evidence type="ECO:0000313" key="2">
    <source>
        <dbReference type="EMBL" id="SEN02049.1"/>
    </source>
</evidence>
<dbReference type="GO" id="GO:0006814">
    <property type="term" value="P:sodium ion transport"/>
    <property type="evidence" value="ECO:0007669"/>
    <property type="project" value="InterPro"/>
</dbReference>
<keyword evidence="3" id="KW-1185">Reference proteome</keyword>
<reference evidence="2 3" key="1">
    <citation type="submission" date="2016-10" db="EMBL/GenBank/DDBJ databases">
        <authorList>
            <person name="de Groot N.N."/>
        </authorList>
    </citation>
    <scope>NUCLEOTIDE SEQUENCE [LARGE SCALE GENOMIC DNA]</scope>
    <source>
        <strain evidence="2 3">CGMCC 1.5070</strain>
    </source>
</reference>